<feature type="transmembrane region" description="Helical" evidence="6">
    <location>
        <begin position="558"/>
        <end position="580"/>
    </location>
</feature>
<dbReference type="PANTHER" id="PTHR23502:SF50">
    <property type="entry name" value="TRANSPORTER, PUTATIVE (AFU_ORTHOLOGUE AFUA_5G00430)-RELATED"/>
    <property type="match status" value="1"/>
</dbReference>
<dbReference type="Pfam" id="PF07690">
    <property type="entry name" value="MFS_1"/>
    <property type="match status" value="1"/>
</dbReference>
<comment type="subcellular location">
    <subcellularLocation>
        <location evidence="1">Membrane</location>
        <topology evidence="1">Multi-pass membrane protein</topology>
    </subcellularLocation>
</comment>
<name>A0ABQ8GNG7_9PEZI</name>
<dbReference type="InterPro" id="IPR036259">
    <property type="entry name" value="MFS_trans_sf"/>
</dbReference>
<reference evidence="8 9" key="1">
    <citation type="journal article" date="2021" name="Nat. Commun.">
        <title>Genetic determinants of endophytism in the Arabidopsis root mycobiome.</title>
        <authorList>
            <person name="Mesny F."/>
            <person name="Miyauchi S."/>
            <person name="Thiergart T."/>
            <person name="Pickel B."/>
            <person name="Atanasova L."/>
            <person name="Karlsson M."/>
            <person name="Huettel B."/>
            <person name="Barry K.W."/>
            <person name="Haridas S."/>
            <person name="Chen C."/>
            <person name="Bauer D."/>
            <person name="Andreopoulos W."/>
            <person name="Pangilinan J."/>
            <person name="LaButti K."/>
            <person name="Riley R."/>
            <person name="Lipzen A."/>
            <person name="Clum A."/>
            <person name="Drula E."/>
            <person name="Henrissat B."/>
            <person name="Kohler A."/>
            <person name="Grigoriev I.V."/>
            <person name="Martin F.M."/>
            <person name="Hacquard S."/>
        </authorList>
    </citation>
    <scope>NUCLEOTIDE SEQUENCE [LARGE SCALE GENOMIC DNA]</scope>
    <source>
        <strain evidence="8 9">MPI-SDFR-AT-0080</strain>
    </source>
</reference>
<protein>
    <submittedName>
        <fullName evidence="8">Major facilitator superfamily domain-containing protein</fullName>
    </submittedName>
</protein>
<dbReference type="InterPro" id="IPR011701">
    <property type="entry name" value="MFS"/>
</dbReference>
<evidence type="ECO:0000256" key="6">
    <source>
        <dbReference type="SAM" id="Phobius"/>
    </source>
</evidence>
<proteinExistence type="predicted"/>
<dbReference type="EMBL" id="JAGTJR010000004">
    <property type="protein sequence ID" value="KAH7061302.1"/>
    <property type="molecule type" value="Genomic_DNA"/>
</dbReference>
<feature type="compositionally biased region" description="Acidic residues" evidence="5">
    <location>
        <begin position="425"/>
        <end position="434"/>
    </location>
</feature>
<organism evidence="8 9">
    <name type="scientific">Macrophomina phaseolina</name>
    <dbReference type="NCBI Taxonomy" id="35725"/>
    <lineage>
        <taxon>Eukaryota</taxon>
        <taxon>Fungi</taxon>
        <taxon>Dikarya</taxon>
        <taxon>Ascomycota</taxon>
        <taxon>Pezizomycotina</taxon>
        <taxon>Dothideomycetes</taxon>
        <taxon>Dothideomycetes incertae sedis</taxon>
        <taxon>Botryosphaeriales</taxon>
        <taxon>Botryosphaeriaceae</taxon>
        <taxon>Macrophomina</taxon>
    </lineage>
</organism>
<keyword evidence="9" id="KW-1185">Reference proteome</keyword>
<feature type="transmembrane region" description="Helical" evidence="6">
    <location>
        <begin position="339"/>
        <end position="360"/>
    </location>
</feature>
<evidence type="ECO:0000313" key="9">
    <source>
        <dbReference type="Proteomes" id="UP000774617"/>
    </source>
</evidence>
<dbReference type="Gene3D" id="1.20.1250.20">
    <property type="entry name" value="MFS general substrate transporter like domains"/>
    <property type="match status" value="1"/>
</dbReference>
<feature type="transmembrane region" description="Helical" evidence="6">
    <location>
        <begin position="524"/>
        <end position="546"/>
    </location>
</feature>
<evidence type="ECO:0000256" key="3">
    <source>
        <dbReference type="ARBA" id="ARBA00022989"/>
    </source>
</evidence>
<feature type="transmembrane region" description="Helical" evidence="6">
    <location>
        <begin position="653"/>
        <end position="674"/>
    </location>
</feature>
<feature type="transmembrane region" description="Helical" evidence="6">
    <location>
        <begin position="307"/>
        <end position="330"/>
    </location>
</feature>
<keyword evidence="3 6" id="KW-1133">Transmembrane helix</keyword>
<feature type="transmembrane region" description="Helical" evidence="6">
    <location>
        <begin position="366"/>
        <end position="386"/>
    </location>
</feature>
<feature type="transmembrane region" description="Helical" evidence="6">
    <location>
        <begin position="586"/>
        <end position="611"/>
    </location>
</feature>
<keyword evidence="2 6" id="KW-0812">Transmembrane</keyword>
<evidence type="ECO:0000256" key="1">
    <source>
        <dbReference type="ARBA" id="ARBA00004141"/>
    </source>
</evidence>
<dbReference type="PANTHER" id="PTHR23502">
    <property type="entry name" value="MAJOR FACILITATOR SUPERFAMILY"/>
    <property type="match status" value="1"/>
</dbReference>
<keyword evidence="4 6" id="KW-0472">Membrane</keyword>
<evidence type="ECO:0000256" key="5">
    <source>
        <dbReference type="SAM" id="MobiDB-lite"/>
    </source>
</evidence>
<feature type="transmembrane region" description="Helical" evidence="6">
    <location>
        <begin position="210"/>
        <end position="232"/>
    </location>
</feature>
<dbReference type="Proteomes" id="UP000774617">
    <property type="component" value="Unassembled WGS sequence"/>
</dbReference>
<evidence type="ECO:0000256" key="2">
    <source>
        <dbReference type="ARBA" id="ARBA00022692"/>
    </source>
</evidence>
<feature type="transmembrane region" description="Helical" evidence="6">
    <location>
        <begin position="618"/>
        <end position="641"/>
    </location>
</feature>
<evidence type="ECO:0000313" key="8">
    <source>
        <dbReference type="EMBL" id="KAH7061302.1"/>
    </source>
</evidence>
<dbReference type="SUPFAM" id="SSF103473">
    <property type="entry name" value="MFS general substrate transporter"/>
    <property type="match status" value="1"/>
</dbReference>
<comment type="caution">
    <text evidence="8">The sequence shown here is derived from an EMBL/GenBank/DDBJ whole genome shotgun (WGS) entry which is preliminary data.</text>
</comment>
<dbReference type="InterPro" id="IPR020846">
    <property type="entry name" value="MFS_dom"/>
</dbReference>
<gene>
    <name evidence="8" type="ORF">B0J12DRAFT_647418</name>
</gene>
<dbReference type="PROSITE" id="PS50850">
    <property type="entry name" value="MFS"/>
    <property type="match status" value="1"/>
</dbReference>
<evidence type="ECO:0000256" key="4">
    <source>
        <dbReference type="ARBA" id="ARBA00023136"/>
    </source>
</evidence>
<feature type="region of interest" description="Disordered" evidence="5">
    <location>
        <begin position="409"/>
        <end position="441"/>
    </location>
</feature>
<accession>A0ABQ8GNG7</accession>
<feature type="transmembrane region" description="Helical" evidence="6">
    <location>
        <begin position="252"/>
        <end position="271"/>
    </location>
</feature>
<feature type="transmembrane region" description="Helical" evidence="6">
    <location>
        <begin position="483"/>
        <end position="504"/>
    </location>
</feature>
<sequence length="692" mass="76597">MPRTQHLNGDPVRMGTACSLHPSLGRAIWPSCPWNRRSHLLHLHSKLTGAQDPRGTSVIPRFHSTSPSKSFPSAWCSSHKASRCGLIFIYPPRNATQRRKSWSAGFPRSCIESTTFHLSLPFSVLIYCVHLCAPWTPTVRPALSGRSRQLYFYNRPSGEMASSSPDCLDQWPPGTLRLENLSNQEITQNLHPVPSDDPDEPLNWSTVRKWVNFGIVLLYSLMAFVLLDIGTVIWGDLNTELGISYESLDNSFAANCAGLAVGCIFLIPYALKYGRRPIYLLSCCSMLASAIWQANMETTTDLILSNVFSGVGGAVSEAIVQMTISDLFFVHQRATMNGLYILMVTTGTFLAPVVAGISAVNQGWRWIWWWTAILLGANLVMFVFAYEESKYTPVLTSIAANQSENIGYPAPKVKSQKTGAKLTEESTDGEESPDAEPWPLPRKSSRQRFALVTRTPGDPVSIRQMIVRFVVVLFRFPAASYTALVYASLLAWFSVILTTLSTYFTLPPYNFDSMQIGLLNLPPFIGSAIGLVFSGPMNDWLILHLAKRNDGVFEPEMRLWIALPGILLTPLGIVLYGLSMANGQPWIIPCVGTAIFGVSFSLVGTTALTYLTDCYRELIGDALVGVTFMRNAMATVIVFALTPWIDSIGLRNMFISVGCLSFGVCLTTVPMMVYGKKMRALTKDTYFRMVGM</sequence>
<evidence type="ECO:0000259" key="7">
    <source>
        <dbReference type="PROSITE" id="PS50850"/>
    </source>
</evidence>
<feature type="domain" description="Major facilitator superfamily (MFS) profile" evidence="7">
    <location>
        <begin position="211"/>
        <end position="692"/>
    </location>
</feature>